<feature type="chain" id="PRO_5012283072" description="DUF4367 domain-containing protein" evidence="1">
    <location>
        <begin position="22"/>
        <end position="151"/>
    </location>
</feature>
<evidence type="ECO:0000313" key="2">
    <source>
        <dbReference type="EMBL" id="OUS00201.1"/>
    </source>
</evidence>
<name>A0A1Y5FCX1_9BACT</name>
<protein>
    <recommendedName>
        <fullName evidence="4">DUF4367 domain-containing protein</fullName>
    </recommendedName>
</protein>
<accession>A0A1Y5FCX1</accession>
<organism evidence="2 3">
    <name type="scientific">Halobacteriovorax marinus</name>
    <dbReference type="NCBI Taxonomy" id="97084"/>
    <lineage>
        <taxon>Bacteria</taxon>
        <taxon>Pseudomonadati</taxon>
        <taxon>Bdellovibrionota</taxon>
        <taxon>Bacteriovoracia</taxon>
        <taxon>Bacteriovoracales</taxon>
        <taxon>Halobacteriovoraceae</taxon>
        <taxon>Halobacteriovorax</taxon>
    </lineage>
</organism>
<keyword evidence="1" id="KW-0732">Signal</keyword>
<feature type="signal peptide" evidence="1">
    <location>
        <begin position="1"/>
        <end position="21"/>
    </location>
</feature>
<reference evidence="3" key="1">
    <citation type="journal article" date="2017" name="Proc. Natl. Acad. Sci. U.S.A.">
        <title>Simulation of Deepwater Horizon oil plume reveals substrate specialization within a complex community of hydrocarbon-degraders.</title>
        <authorList>
            <person name="Hu P."/>
            <person name="Dubinsky E.A."/>
            <person name="Probst A.J."/>
            <person name="Wang J."/>
            <person name="Sieber C.M.K."/>
            <person name="Tom L.M."/>
            <person name="Gardinali P."/>
            <person name="Banfield J.F."/>
            <person name="Atlas R.M."/>
            <person name="Andersen G.L."/>
        </authorList>
    </citation>
    <scope>NUCLEOTIDE SEQUENCE [LARGE SCALE GENOMIC DNA]</scope>
</reference>
<dbReference type="EMBL" id="MAAO01000002">
    <property type="protein sequence ID" value="OUS00201.1"/>
    <property type="molecule type" value="Genomic_DNA"/>
</dbReference>
<proteinExistence type="predicted"/>
<dbReference type="AlphaFoldDB" id="A0A1Y5FCX1"/>
<dbReference type="Proteomes" id="UP000196531">
    <property type="component" value="Unassembled WGS sequence"/>
</dbReference>
<comment type="caution">
    <text evidence="2">The sequence shown here is derived from an EMBL/GenBank/DDBJ whole genome shotgun (WGS) entry which is preliminary data.</text>
</comment>
<gene>
    <name evidence="2" type="ORF">A9Q84_03180</name>
</gene>
<evidence type="ECO:0000256" key="1">
    <source>
        <dbReference type="SAM" id="SignalP"/>
    </source>
</evidence>
<evidence type="ECO:0008006" key="4">
    <source>
        <dbReference type="Google" id="ProtNLM"/>
    </source>
</evidence>
<evidence type="ECO:0000313" key="3">
    <source>
        <dbReference type="Proteomes" id="UP000196531"/>
    </source>
</evidence>
<sequence length="151" mass="17463">MKLKTLLPFLITLFICSNTYAASVHESEIRSLVKDLNSLSLESTWRAEPLPTLPLIYFSSNILTKKKSHHSISVAYFDSKDKKISAYKKKLKKKHNVKEFYRVNLKDKSGAQFWHFGKKFSYSVHVVGLNTLTTKLKSQILKKVLNHEKSF</sequence>